<comment type="similarity">
    <text evidence="2">Belongs to the porin LamB (TC 1.B.3) family.</text>
</comment>
<gene>
    <name evidence="11" type="ORF">NWE73_12660</name>
</gene>
<evidence type="ECO:0000256" key="2">
    <source>
        <dbReference type="ARBA" id="ARBA00007055"/>
    </source>
</evidence>
<accession>A0ABT6DKY3</accession>
<protein>
    <submittedName>
        <fullName evidence="11">Carbohydrate porin</fullName>
    </submittedName>
</protein>
<evidence type="ECO:0000256" key="1">
    <source>
        <dbReference type="ARBA" id="ARBA00004571"/>
    </source>
</evidence>
<evidence type="ECO:0000256" key="5">
    <source>
        <dbReference type="ARBA" id="ARBA00022692"/>
    </source>
</evidence>
<proteinExistence type="inferred from homology"/>
<dbReference type="Gene3D" id="2.40.170.10">
    <property type="entry name" value="Porin, LamB type"/>
    <property type="match status" value="1"/>
</dbReference>
<feature type="chain" id="PRO_5046862725" evidence="10">
    <location>
        <begin position="20"/>
        <end position="435"/>
    </location>
</feature>
<keyword evidence="8" id="KW-0472">Membrane</keyword>
<evidence type="ECO:0000256" key="6">
    <source>
        <dbReference type="ARBA" id="ARBA00023065"/>
    </source>
</evidence>
<sequence length="435" mass="48407">MKSIIWAILVTLFAQPSFALDADFLGYLRGGSGLNLQGGQRECFYNQGLPGNFLRLGNECDFYTELAMVFNHKKATADDPVFFRTQVRFAYSSKGLRQWESTVSSVNGSPGTVKLPNNEIEAYVKAGGFSEVPGEFWVGKRFYRDVDLHIFDWYYYADMSGVGAGVEALSVGPGQLAIAHMIQSNEDLNSTSVGRPVLNVLDLRYTSVPVGSQKINFWTAYAWAPGSTQGTTQYNPTNGYAIASRLEGPAFTGHNNVALLFGQGAMKDFNIYGNSAVPATDTSQNRAWNVRLVNDWNRDVTDYWAIMFGVAANYGSNGKDSKNIVQWQEIGIRPIYFVTDRFQWVFETGYSHYKDESETLTNGQPAGDRELGRVTVAPQLSMSKSMWGRPVLRAFASYSFWNSNNEDPKYIGASAPTFANKSSGMSFGYQFEAWF</sequence>
<dbReference type="Pfam" id="PF02264">
    <property type="entry name" value="LamB"/>
    <property type="match status" value="1"/>
</dbReference>
<dbReference type="InterPro" id="IPR036998">
    <property type="entry name" value="Porin_LamB_sf"/>
</dbReference>
<reference evidence="11" key="1">
    <citation type="submission" date="2022-08" db="EMBL/GenBank/DDBJ databases">
        <title>Novel Bdellovibrio Species Isolated from Svalbard: Designation Bdellovibrio svalbardensis.</title>
        <authorList>
            <person name="Mitchell R.J."/>
            <person name="Choi S.Y."/>
        </authorList>
    </citation>
    <scope>NUCLEOTIDE SEQUENCE</scope>
    <source>
        <strain evidence="11">PAP01</strain>
    </source>
</reference>
<dbReference type="PANTHER" id="PTHR38762:SF1">
    <property type="entry name" value="CRYPTIC OUTER MEMBRANE PORIN BGLH-RELATED"/>
    <property type="match status" value="1"/>
</dbReference>
<evidence type="ECO:0000256" key="3">
    <source>
        <dbReference type="ARBA" id="ARBA00022448"/>
    </source>
</evidence>
<organism evidence="11 12">
    <name type="scientific">Bdellovibrio svalbardensis</name>
    <dbReference type="NCBI Taxonomy" id="2972972"/>
    <lineage>
        <taxon>Bacteria</taxon>
        <taxon>Pseudomonadati</taxon>
        <taxon>Bdellovibrionota</taxon>
        <taxon>Bdellovibrionia</taxon>
        <taxon>Bdellovibrionales</taxon>
        <taxon>Pseudobdellovibrionaceae</taxon>
        <taxon>Bdellovibrio</taxon>
    </lineage>
</organism>
<evidence type="ECO:0000256" key="8">
    <source>
        <dbReference type="ARBA" id="ARBA00023136"/>
    </source>
</evidence>
<comment type="subcellular location">
    <subcellularLocation>
        <location evidence="1">Cell outer membrane</location>
        <topology evidence="1">Multi-pass membrane protein</topology>
    </subcellularLocation>
</comment>
<evidence type="ECO:0000313" key="12">
    <source>
        <dbReference type="Proteomes" id="UP001152321"/>
    </source>
</evidence>
<keyword evidence="4" id="KW-1134">Transmembrane beta strand</keyword>
<keyword evidence="3" id="KW-0813">Transport</keyword>
<comment type="caution">
    <text evidence="11">The sequence shown here is derived from an EMBL/GenBank/DDBJ whole genome shotgun (WGS) entry which is preliminary data.</text>
</comment>
<evidence type="ECO:0000256" key="9">
    <source>
        <dbReference type="ARBA" id="ARBA00023237"/>
    </source>
</evidence>
<keyword evidence="5" id="KW-0812">Transmembrane</keyword>
<dbReference type="RefSeq" id="WP_277578699.1">
    <property type="nucleotide sequence ID" value="NZ_JANRMI010000003.1"/>
</dbReference>
<evidence type="ECO:0000256" key="7">
    <source>
        <dbReference type="ARBA" id="ARBA00023114"/>
    </source>
</evidence>
<keyword evidence="12" id="KW-1185">Reference proteome</keyword>
<keyword evidence="7" id="KW-0626">Porin</keyword>
<keyword evidence="10" id="KW-0732">Signal</keyword>
<feature type="signal peptide" evidence="10">
    <location>
        <begin position="1"/>
        <end position="19"/>
    </location>
</feature>
<keyword evidence="6" id="KW-0406">Ion transport</keyword>
<dbReference type="Proteomes" id="UP001152321">
    <property type="component" value="Unassembled WGS sequence"/>
</dbReference>
<dbReference type="InterPro" id="IPR003192">
    <property type="entry name" value="Porin_LamB"/>
</dbReference>
<dbReference type="InterPro" id="IPR050286">
    <property type="entry name" value="G_neg_Bact_CarbUptk_Porin"/>
</dbReference>
<evidence type="ECO:0000256" key="10">
    <source>
        <dbReference type="SAM" id="SignalP"/>
    </source>
</evidence>
<dbReference type="EMBL" id="JANRMI010000003">
    <property type="protein sequence ID" value="MDG0817224.1"/>
    <property type="molecule type" value="Genomic_DNA"/>
</dbReference>
<name>A0ABT6DKY3_9BACT</name>
<evidence type="ECO:0000256" key="4">
    <source>
        <dbReference type="ARBA" id="ARBA00022452"/>
    </source>
</evidence>
<keyword evidence="9" id="KW-0998">Cell outer membrane</keyword>
<dbReference type="SUPFAM" id="SSF56935">
    <property type="entry name" value="Porins"/>
    <property type="match status" value="1"/>
</dbReference>
<dbReference type="PANTHER" id="PTHR38762">
    <property type="entry name" value="CRYPTIC OUTER MEMBRANE PORIN BGLH-RELATED"/>
    <property type="match status" value="1"/>
</dbReference>
<evidence type="ECO:0000313" key="11">
    <source>
        <dbReference type="EMBL" id="MDG0817224.1"/>
    </source>
</evidence>